<protein>
    <submittedName>
        <fullName evidence="3">ExeM/NucH family extracellular endonuclease</fullName>
    </submittedName>
</protein>
<keyword evidence="3" id="KW-0255">Endonuclease</keyword>
<dbReference type="SUPFAM" id="SSF74853">
    <property type="entry name" value="Lamin A/C globular tail domain"/>
    <property type="match status" value="1"/>
</dbReference>
<dbReference type="SUPFAM" id="SSF56219">
    <property type="entry name" value="DNase I-like"/>
    <property type="match status" value="1"/>
</dbReference>
<sequence length="1115" mass="114505">MKMSFVARWGVGLALAASTLAMPSTADATPAGDNVVINEVYVNGGSTGATYLNKFVELYNPTSKVIDLNGWSVQYRSYSSTGNFTGVTALGDHHIEPGGSFLIGGNANSTNGAALPTPDVSDTSYSYAGSANGGTLALAKSTTPLTGDRATVLANGNLVDLVGYGASATYEGAVKASGYSVTASLTRTGAADTDNNASDFVSAAPTPVACGADCGGGGVDPGDPTEATIAEIQGTGTDSPLAGTTVTTQGVVTAVYKTGGFSGAYIQTDGTGGAVDLSTHHASDGLFVFSSAFAAGVDKGDLVEVTGAVSEFNGLTELSTTTGNFEKLAGPAQGVEPATVSFPLSTAQKESLEGMLLAPQGDFTITNNYATNQYAEIGLAPGTKPFDTPTNVVAPGAPALALQAQNDEKLITLDDGASLNFFSAASQGIALPWLTADNEVRTGAPVTFDDPVVLDYRNSAWKLQPTQQLVAGGNEPVVIGNTRKAAPEPVGGDLTLGTFNVLNYFTTTAADFVAGGGSCTYYNDREGNHITANTCTPDGPRGAADDANLERQQAKIVSAINTLDANVVSLEEIENSAAFGVDRDDALHHLVAALNTAAGTDRWAAVPSPATIPVNGEDVIRTAFIYQPAKVETVGTSVALDDPAFSNARAPLAQEFRPAGGAAYEDFLVIVNHFKSKGSGSGVDADQGDGQGASNHARTLQAHALMAFAAEREAAAKTDRVFLTGDFNSYNEEDPVGIIEDGGFVNVPRALTDKQTYQFDGAVGSLDHVFASSEAYADVTGADIWNINSYESVAREYSRYNYNVTDFYKPNPYRASDHDPEIIGFNNAEAPGPVASTTTATAPATAAYGSTFQVEAKVEAGDDVTPTGTVTVKDGSVVLATGDLIDGEVSLPVDAGQLSVDDHTLTVSYAGDAGHDPSSTTVTVEVVKGDPGLAATVATTKYGKSAVVDVTAEAGVSGLVTVTHEGAYAGMGFLLDGSGKVTLGKTAFKPGTYELTVAYGGSETYKSDTTTASLTIVRGTTTTKKGSFTAKVVEDRTRANVPFTVTAPGYTVATGTVRVYRGSTLVGHGTVANGKVTVRLATFASAGTQKLVAKYGGNTYGEPSEVAFTLKVVKK</sequence>
<dbReference type="AlphaFoldDB" id="A0A5M4FEE1"/>
<dbReference type="CDD" id="cd10283">
    <property type="entry name" value="MnuA_DNase1-like"/>
    <property type="match status" value="1"/>
</dbReference>
<comment type="caution">
    <text evidence="3">The sequence shown here is derived from an EMBL/GenBank/DDBJ whole genome shotgun (WGS) entry which is preliminary data.</text>
</comment>
<dbReference type="InterPro" id="IPR005135">
    <property type="entry name" value="Endo/exonuclease/phosphatase"/>
</dbReference>
<dbReference type="Proteomes" id="UP000380867">
    <property type="component" value="Unassembled WGS sequence"/>
</dbReference>
<reference evidence="3" key="1">
    <citation type="submission" date="2019-09" db="EMBL/GenBank/DDBJ databases">
        <authorList>
            <person name="Li J."/>
        </authorList>
    </citation>
    <scope>NUCLEOTIDE SEQUENCE [LARGE SCALE GENOMIC DNA]</scope>
    <source>
        <strain evidence="3">JCM 14732</strain>
    </source>
</reference>
<organism evidence="3 4">
    <name type="scientific">Aeromicrobium ginsengisoli</name>
    <dbReference type="NCBI Taxonomy" id="363867"/>
    <lineage>
        <taxon>Bacteria</taxon>
        <taxon>Bacillati</taxon>
        <taxon>Actinomycetota</taxon>
        <taxon>Actinomycetes</taxon>
        <taxon>Propionibacteriales</taxon>
        <taxon>Nocardioidaceae</taxon>
        <taxon>Aeromicrobium</taxon>
    </lineage>
</organism>
<keyword evidence="3" id="KW-0540">Nuclease</keyword>
<dbReference type="InterPro" id="IPR036691">
    <property type="entry name" value="Endo/exonu/phosph_ase_sf"/>
</dbReference>
<dbReference type="Pfam" id="PF00932">
    <property type="entry name" value="LTD"/>
    <property type="match status" value="1"/>
</dbReference>
<dbReference type="NCBIfam" id="NF033681">
    <property type="entry name" value="ExeM_NucH_DNase"/>
    <property type="match status" value="1"/>
</dbReference>
<dbReference type="InterPro" id="IPR013783">
    <property type="entry name" value="Ig-like_fold"/>
</dbReference>
<feature type="chain" id="PRO_5024392037" evidence="1">
    <location>
        <begin position="29"/>
        <end position="1115"/>
    </location>
</feature>
<dbReference type="InterPro" id="IPR036415">
    <property type="entry name" value="Lamin_tail_dom_sf"/>
</dbReference>
<dbReference type="GO" id="GO:0005975">
    <property type="term" value="P:carbohydrate metabolic process"/>
    <property type="evidence" value="ECO:0007669"/>
    <property type="project" value="UniProtKB-ARBA"/>
</dbReference>
<proteinExistence type="predicted"/>
<keyword evidence="4" id="KW-1185">Reference proteome</keyword>
<dbReference type="InterPro" id="IPR032109">
    <property type="entry name" value="Big_3_5"/>
</dbReference>
<keyword evidence="3" id="KW-0378">Hydrolase</keyword>
<dbReference type="OrthoDB" id="1016457at2"/>
<dbReference type="Pfam" id="PF16640">
    <property type="entry name" value="Big_3_5"/>
    <property type="match status" value="1"/>
</dbReference>
<dbReference type="PROSITE" id="PS51841">
    <property type="entry name" value="LTD"/>
    <property type="match status" value="1"/>
</dbReference>
<dbReference type="Pfam" id="PF03372">
    <property type="entry name" value="Exo_endo_phos"/>
    <property type="match status" value="1"/>
</dbReference>
<dbReference type="EMBL" id="SDPQ02000002">
    <property type="protein sequence ID" value="KAA1397506.1"/>
    <property type="molecule type" value="Genomic_DNA"/>
</dbReference>
<dbReference type="GO" id="GO:0004519">
    <property type="term" value="F:endonuclease activity"/>
    <property type="evidence" value="ECO:0007669"/>
    <property type="project" value="UniProtKB-KW"/>
</dbReference>
<accession>A0A5M4FEE1</accession>
<feature type="signal peptide" evidence="1">
    <location>
        <begin position="1"/>
        <end position="28"/>
    </location>
</feature>
<keyword evidence="1" id="KW-0732">Signal</keyword>
<dbReference type="InterPro" id="IPR047971">
    <property type="entry name" value="ExeM-like"/>
</dbReference>
<evidence type="ECO:0000313" key="3">
    <source>
        <dbReference type="EMBL" id="KAA1397506.1"/>
    </source>
</evidence>
<dbReference type="Gene3D" id="2.60.40.10">
    <property type="entry name" value="Immunoglobulins"/>
    <property type="match status" value="2"/>
</dbReference>
<gene>
    <name evidence="3" type="ORF">ESP70_009020</name>
</gene>
<dbReference type="PANTHER" id="PTHR42834:SF1">
    <property type="entry name" value="ENDONUCLEASE_EXONUCLEASE_PHOSPHATASE FAMILY PROTEIN (AFU_ORTHOLOGUE AFUA_3G09210)"/>
    <property type="match status" value="1"/>
</dbReference>
<evidence type="ECO:0000256" key="1">
    <source>
        <dbReference type="SAM" id="SignalP"/>
    </source>
</evidence>
<feature type="domain" description="LTD" evidence="2">
    <location>
        <begin position="22"/>
        <end position="166"/>
    </location>
</feature>
<name>A0A5M4FEE1_9ACTN</name>
<dbReference type="CDD" id="cd04486">
    <property type="entry name" value="YhcR_OBF_like"/>
    <property type="match status" value="1"/>
</dbReference>
<evidence type="ECO:0000313" key="4">
    <source>
        <dbReference type="Proteomes" id="UP000380867"/>
    </source>
</evidence>
<dbReference type="PANTHER" id="PTHR42834">
    <property type="entry name" value="ENDONUCLEASE/EXONUCLEASE/PHOSPHATASE FAMILY PROTEIN (AFU_ORTHOLOGUE AFUA_3G09210)"/>
    <property type="match status" value="1"/>
</dbReference>
<evidence type="ECO:0000259" key="2">
    <source>
        <dbReference type="PROSITE" id="PS51841"/>
    </source>
</evidence>
<dbReference type="InterPro" id="IPR001322">
    <property type="entry name" value="Lamin_tail_dom"/>
</dbReference>
<dbReference type="RefSeq" id="WP_149688957.1">
    <property type="nucleotide sequence ID" value="NZ_SDPQ02000002.1"/>
</dbReference>
<dbReference type="Gene3D" id="3.60.10.10">
    <property type="entry name" value="Endonuclease/exonuclease/phosphatase"/>
    <property type="match status" value="1"/>
</dbReference>